<evidence type="ECO:0000313" key="3">
    <source>
        <dbReference type="Proteomes" id="UP000256970"/>
    </source>
</evidence>
<reference evidence="2 3" key="1">
    <citation type="submission" date="2016-10" db="EMBL/GenBank/DDBJ databases">
        <authorList>
            <person name="Cai Z."/>
        </authorList>
    </citation>
    <scope>NUCLEOTIDE SEQUENCE [LARGE SCALE GENOMIC DNA]</scope>
</reference>
<proteinExistence type="predicted"/>
<name>A0A383WJ83_TETOB</name>
<feature type="compositionally biased region" description="Low complexity" evidence="1">
    <location>
        <begin position="27"/>
        <end position="50"/>
    </location>
</feature>
<dbReference type="EMBL" id="FNXT01001276">
    <property type="protein sequence ID" value="SZX77174.1"/>
    <property type="molecule type" value="Genomic_DNA"/>
</dbReference>
<organism evidence="2 3">
    <name type="scientific">Tetradesmus obliquus</name>
    <name type="common">Green alga</name>
    <name type="synonym">Acutodesmus obliquus</name>
    <dbReference type="NCBI Taxonomy" id="3088"/>
    <lineage>
        <taxon>Eukaryota</taxon>
        <taxon>Viridiplantae</taxon>
        <taxon>Chlorophyta</taxon>
        <taxon>core chlorophytes</taxon>
        <taxon>Chlorophyceae</taxon>
        <taxon>CS clade</taxon>
        <taxon>Sphaeropleales</taxon>
        <taxon>Scenedesmaceae</taxon>
        <taxon>Tetradesmus</taxon>
    </lineage>
</organism>
<protein>
    <submittedName>
        <fullName evidence="2">Uncharacterized protein</fullName>
    </submittedName>
</protein>
<sequence>MIQLQPGEPDEGCDHKTDGGSSCYNSTAALTQQQTTAAGSHSAASSGSSSDHIDNGHPVGQQSAQHQHLSQQIQQLELHDAAVTGSSAERSSAGGPGWPALLAAVRARKPTTLEIDELTTRLQQL</sequence>
<evidence type="ECO:0000256" key="1">
    <source>
        <dbReference type="SAM" id="MobiDB-lite"/>
    </source>
</evidence>
<gene>
    <name evidence="2" type="ORF">BQ4739_LOCUS17516</name>
</gene>
<keyword evidence="3" id="KW-1185">Reference proteome</keyword>
<dbReference type="AlphaFoldDB" id="A0A383WJ83"/>
<evidence type="ECO:0000313" key="2">
    <source>
        <dbReference type="EMBL" id="SZX77174.1"/>
    </source>
</evidence>
<feature type="compositionally biased region" description="Low complexity" evidence="1">
    <location>
        <begin position="61"/>
        <end position="76"/>
    </location>
</feature>
<accession>A0A383WJ83</accession>
<dbReference type="Proteomes" id="UP000256970">
    <property type="component" value="Unassembled WGS sequence"/>
</dbReference>
<feature type="region of interest" description="Disordered" evidence="1">
    <location>
        <begin position="1"/>
        <end position="98"/>
    </location>
</feature>